<evidence type="ECO:0000259" key="11">
    <source>
        <dbReference type="PROSITE" id="PS01124"/>
    </source>
</evidence>
<comment type="function">
    <text evidence="9">May play the central regulatory role in sporulation. It may be an element of the effector pathway responsible for the activation of sporulation genes in response to nutritional stress. Spo0A may act in concert with spo0H (a sigma factor) to control the expression of some genes that are critical to the sporulation process.</text>
</comment>
<dbReference type="OrthoDB" id="1769137at2"/>
<dbReference type="GO" id="GO:0043565">
    <property type="term" value="F:sequence-specific DNA binding"/>
    <property type="evidence" value="ECO:0007669"/>
    <property type="project" value="InterPro"/>
</dbReference>
<dbReference type="AlphaFoldDB" id="A0A4U8QAF7"/>
<dbReference type="InterPro" id="IPR020449">
    <property type="entry name" value="Tscrpt_reg_AraC-type_HTH"/>
</dbReference>
<dbReference type="Pfam" id="PF12833">
    <property type="entry name" value="HTH_18"/>
    <property type="match status" value="1"/>
</dbReference>
<evidence type="ECO:0000256" key="6">
    <source>
        <dbReference type="ARBA" id="ARBA00023015"/>
    </source>
</evidence>
<evidence type="ECO:0000256" key="8">
    <source>
        <dbReference type="ARBA" id="ARBA00023163"/>
    </source>
</evidence>
<dbReference type="GO" id="GO:0003700">
    <property type="term" value="F:DNA-binding transcription factor activity"/>
    <property type="evidence" value="ECO:0007669"/>
    <property type="project" value="InterPro"/>
</dbReference>
<reference evidence="13 14" key="1">
    <citation type="journal article" date="2019" name="Anaerobe">
        <title>Detection of Robinsoniella peoriensis in multiple bone samples of a trauma patient.</title>
        <authorList>
            <person name="Schrottner P."/>
            <person name="Hartwich K."/>
            <person name="Bunk B."/>
            <person name="Schober I."/>
            <person name="Helbig S."/>
            <person name="Rudolph W.W."/>
            <person name="Gunzer F."/>
        </authorList>
    </citation>
    <scope>NUCLEOTIDE SEQUENCE [LARGE SCALE GENOMIC DNA]</scope>
    <source>
        <strain evidence="13 14">DSM 106044</strain>
    </source>
</reference>
<dbReference type="RefSeq" id="WP_027295769.1">
    <property type="nucleotide sequence ID" value="NZ_CABMJZ010000123.1"/>
</dbReference>
<dbReference type="STRING" id="180332.GCA_000797495_05876"/>
<protein>
    <recommendedName>
        <fullName evidence="2">Stage 0 sporulation protein A homolog</fullName>
    </recommendedName>
</protein>
<organism evidence="13 14">
    <name type="scientific">Robinsoniella peoriensis</name>
    <dbReference type="NCBI Taxonomy" id="180332"/>
    <lineage>
        <taxon>Bacteria</taxon>
        <taxon>Bacillati</taxon>
        <taxon>Bacillota</taxon>
        <taxon>Clostridia</taxon>
        <taxon>Lachnospirales</taxon>
        <taxon>Lachnospiraceae</taxon>
        <taxon>Robinsoniella</taxon>
    </lineage>
</organism>
<dbReference type="InterPro" id="IPR009057">
    <property type="entry name" value="Homeodomain-like_sf"/>
</dbReference>
<dbReference type="InterPro" id="IPR018062">
    <property type="entry name" value="HTH_AraC-typ_CS"/>
</dbReference>
<gene>
    <name evidence="13" type="ORF">DSM106044_04370</name>
</gene>
<keyword evidence="6" id="KW-0805">Transcription regulation</keyword>
<dbReference type="InterPro" id="IPR011006">
    <property type="entry name" value="CheY-like_superfamily"/>
</dbReference>
<feature type="domain" description="HTH araC/xylS-type" evidence="11">
    <location>
        <begin position="152"/>
        <end position="251"/>
    </location>
</feature>
<dbReference type="Pfam" id="PF00072">
    <property type="entry name" value="Response_reg"/>
    <property type="match status" value="1"/>
</dbReference>
<keyword evidence="8" id="KW-0804">Transcription</keyword>
<dbReference type="InterPro" id="IPR001789">
    <property type="entry name" value="Sig_transdc_resp-reg_receiver"/>
</dbReference>
<dbReference type="PANTHER" id="PTHR42713">
    <property type="entry name" value="HISTIDINE KINASE-RELATED"/>
    <property type="match status" value="1"/>
</dbReference>
<dbReference type="SUPFAM" id="SSF52172">
    <property type="entry name" value="CheY-like"/>
    <property type="match status" value="1"/>
</dbReference>
<evidence type="ECO:0000259" key="12">
    <source>
        <dbReference type="PROSITE" id="PS50110"/>
    </source>
</evidence>
<keyword evidence="4 10" id="KW-0597">Phosphoprotein</keyword>
<evidence type="ECO:0000313" key="14">
    <source>
        <dbReference type="Proteomes" id="UP000306509"/>
    </source>
</evidence>
<dbReference type="InterPro" id="IPR018060">
    <property type="entry name" value="HTH_AraC"/>
</dbReference>
<feature type="modified residue" description="4-aspartylphosphate" evidence="10">
    <location>
        <position position="59"/>
    </location>
</feature>
<evidence type="ECO:0000256" key="9">
    <source>
        <dbReference type="ARBA" id="ARBA00024867"/>
    </source>
</evidence>
<dbReference type="EMBL" id="QGQD01000083">
    <property type="protein sequence ID" value="TLC98835.1"/>
    <property type="molecule type" value="Genomic_DNA"/>
</dbReference>
<accession>A0A4U8QAF7</accession>
<name>A0A4U8QAF7_9FIRM</name>
<dbReference type="GO" id="GO:0000160">
    <property type="term" value="P:phosphorelay signal transduction system"/>
    <property type="evidence" value="ECO:0007669"/>
    <property type="project" value="UniProtKB-KW"/>
</dbReference>
<comment type="subcellular location">
    <subcellularLocation>
        <location evidence="1">Cytoplasm</location>
    </subcellularLocation>
</comment>
<dbReference type="SUPFAM" id="SSF46689">
    <property type="entry name" value="Homeodomain-like"/>
    <property type="match status" value="2"/>
</dbReference>
<evidence type="ECO:0000256" key="4">
    <source>
        <dbReference type="ARBA" id="ARBA00022553"/>
    </source>
</evidence>
<evidence type="ECO:0000256" key="3">
    <source>
        <dbReference type="ARBA" id="ARBA00022490"/>
    </source>
</evidence>
<sequence>MAISNYTVVVAEDEELLLENLIRKIENTGLGFKVTGKAQTGTQAYELIKELEPDLVITDIKMPLMNGIQLLEKVHARLPLTRFIITSGFSDFEYAKRAIQLQVSEYLLKPIDPEELYAALQGIRNDFEIQRNEYADIFNPEMTRNTPEQIAKVLKEYIIHNYNVDINLNIIASNMNYSSSYLTKIFCQKYDMTPSKYITSLRITQAKQYLLHKPELSIRQIGEIVGYHDQAYFSRIFKKQTGMSPFDYREKPVE</sequence>
<keyword evidence="5" id="KW-0902">Two-component regulatory system</keyword>
<dbReference type="Gene3D" id="1.10.10.60">
    <property type="entry name" value="Homeodomain-like"/>
    <property type="match status" value="2"/>
</dbReference>
<evidence type="ECO:0000256" key="10">
    <source>
        <dbReference type="PROSITE-ProRule" id="PRU00169"/>
    </source>
</evidence>
<dbReference type="InterPro" id="IPR051552">
    <property type="entry name" value="HptR"/>
</dbReference>
<evidence type="ECO:0000256" key="7">
    <source>
        <dbReference type="ARBA" id="ARBA00023125"/>
    </source>
</evidence>
<comment type="caution">
    <text evidence="13">The sequence shown here is derived from an EMBL/GenBank/DDBJ whole genome shotgun (WGS) entry which is preliminary data.</text>
</comment>
<dbReference type="PROSITE" id="PS00041">
    <property type="entry name" value="HTH_ARAC_FAMILY_1"/>
    <property type="match status" value="1"/>
</dbReference>
<dbReference type="Proteomes" id="UP000306509">
    <property type="component" value="Unassembled WGS sequence"/>
</dbReference>
<dbReference type="Gene3D" id="3.40.50.2300">
    <property type="match status" value="1"/>
</dbReference>
<evidence type="ECO:0000313" key="13">
    <source>
        <dbReference type="EMBL" id="TLC98835.1"/>
    </source>
</evidence>
<dbReference type="SMART" id="SM00342">
    <property type="entry name" value="HTH_ARAC"/>
    <property type="match status" value="1"/>
</dbReference>
<dbReference type="CDD" id="cd17536">
    <property type="entry name" value="REC_YesN-like"/>
    <property type="match status" value="1"/>
</dbReference>
<keyword evidence="14" id="KW-1185">Reference proteome</keyword>
<keyword evidence="3" id="KW-0963">Cytoplasm</keyword>
<proteinExistence type="predicted"/>
<evidence type="ECO:0000256" key="1">
    <source>
        <dbReference type="ARBA" id="ARBA00004496"/>
    </source>
</evidence>
<dbReference type="GO" id="GO:0005737">
    <property type="term" value="C:cytoplasm"/>
    <property type="evidence" value="ECO:0007669"/>
    <property type="project" value="UniProtKB-SubCell"/>
</dbReference>
<dbReference type="PRINTS" id="PR00032">
    <property type="entry name" value="HTHARAC"/>
</dbReference>
<dbReference type="PROSITE" id="PS01124">
    <property type="entry name" value="HTH_ARAC_FAMILY_2"/>
    <property type="match status" value="1"/>
</dbReference>
<dbReference type="SMART" id="SM00448">
    <property type="entry name" value="REC"/>
    <property type="match status" value="1"/>
</dbReference>
<evidence type="ECO:0000256" key="2">
    <source>
        <dbReference type="ARBA" id="ARBA00018672"/>
    </source>
</evidence>
<dbReference type="PANTHER" id="PTHR42713:SF3">
    <property type="entry name" value="TRANSCRIPTIONAL REGULATORY PROTEIN HPTR"/>
    <property type="match status" value="1"/>
</dbReference>
<dbReference type="PROSITE" id="PS50110">
    <property type="entry name" value="RESPONSE_REGULATORY"/>
    <property type="match status" value="1"/>
</dbReference>
<keyword evidence="7" id="KW-0238">DNA-binding</keyword>
<feature type="domain" description="Response regulatory" evidence="12">
    <location>
        <begin position="7"/>
        <end position="124"/>
    </location>
</feature>
<evidence type="ECO:0000256" key="5">
    <source>
        <dbReference type="ARBA" id="ARBA00023012"/>
    </source>
</evidence>